<dbReference type="EMBL" id="CAJNOC010007385">
    <property type="protein sequence ID" value="CAF1097917.1"/>
    <property type="molecule type" value="Genomic_DNA"/>
</dbReference>
<gene>
    <name evidence="1" type="ORF">OXX778_LOCUS21000</name>
</gene>
<evidence type="ECO:0000313" key="1">
    <source>
        <dbReference type="EMBL" id="CAF1097917.1"/>
    </source>
</evidence>
<name>A0A814NSW1_9BILA</name>
<keyword evidence="2" id="KW-1185">Reference proteome</keyword>
<proteinExistence type="predicted"/>
<reference evidence="1" key="1">
    <citation type="submission" date="2021-02" db="EMBL/GenBank/DDBJ databases">
        <authorList>
            <person name="Nowell W R."/>
        </authorList>
    </citation>
    <scope>NUCLEOTIDE SEQUENCE</scope>
    <source>
        <strain evidence="1">Ploen Becks lab</strain>
    </source>
</reference>
<evidence type="ECO:0000313" key="2">
    <source>
        <dbReference type="Proteomes" id="UP000663879"/>
    </source>
</evidence>
<dbReference type="OrthoDB" id="10137747at2759"/>
<protein>
    <submittedName>
        <fullName evidence="1">Uncharacterized protein</fullName>
    </submittedName>
</protein>
<sequence>MDELLSYLNIYYNKFKCPEGSFIKQIRDAGKIIDLDPFKVCIDALDQFYVSKFTQTDKAELYRKIVHLCDLFCKDQVNCKYYKVIL</sequence>
<organism evidence="1 2">
    <name type="scientific">Brachionus calyciflorus</name>
    <dbReference type="NCBI Taxonomy" id="104777"/>
    <lineage>
        <taxon>Eukaryota</taxon>
        <taxon>Metazoa</taxon>
        <taxon>Spiralia</taxon>
        <taxon>Gnathifera</taxon>
        <taxon>Rotifera</taxon>
        <taxon>Eurotatoria</taxon>
        <taxon>Monogononta</taxon>
        <taxon>Pseudotrocha</taxon>
        <taxon>Ploima</taxon>
        <taxon>Brachionidae</taxon>
        <taxon>Brachionus</taxon>
    </lineage>
</organism>
<dbReference type="Proteomes" id="UP000663879">
    <property type="component" value="Unassembled WGS sequence"/>
</dbReference>
<comment type="caution">
    <text evidence="1">The sequence shown here is derived from an EMBL/GenBank/DDBJ whole genome shotgun (WGS) entry which is preliminary data.</text>
</comment>
<accession>A0A814NSW1</accession>
<dbReference type="AlphaFoldDB" id="A0A814NSW1"/>